<sequence length="443" mass="49048">MKPNLEAHPLLQAYLDQVCAHIRMKEVHDAIREELLSHLLEIIEARGTLEGESEDQVIQAAILQMGNADVLGKQFNGAHKPKKDYGMMALVAGMILFGLVTLFAVKVSLVDGMLEYKLVYGGVGIAAMVGMYFADYRKILHFAEPLYAATVGLLMVALWQGVHVNGANQWIILPGHISIPVFSMSPYLLIIAIAGMLLQGNEAAAHVSGCRAVWMPVKQVILYMVIPLICYIKSPALVPLIVYGISLALLLLVTKKWKLLAICCTGVLLMFLLLNFTDHIVHSFLYMRYTGFLHPNSETYFLTGRSLEAIRSAGLWGHGIDVANDRLPFQTNEFVFSYLIYSFGWVFGWCAGLLVLLFIVRMYRIGLRINDRISRGLFISLGSVICLELAWNLLMCLGLLPVVGLTMPIVNWSASTVIELAAVGFVLGVYRRKDLSASPGLMV</sequence>
<organism evidence="7 8">
    <name type="scientific">Paenibacillus taihuensis</name>
    <dbReference type="NCBI Taxonomy" id="1156355"/>
    <lineage>
        <taxon>Bacteria</taxon>
        <taxon>Bacillati</taxon>
        <taxon>Bacillota</taxon>
        <taxon>Bacilli</taxon>
        <taxon>Bacillales</taxon>
        <taxon>Paenibacillaceae</taxon>
        <taxon>Paenibacillus</taxon>
    </lineage>
</organism>
<keyword evidence="7" id="KW-0132">Cell division</keyword>
<keyword evidence="8" id="KW-1185">Reference proteome</keyword>
<evidence type="ECO:0000256" key="3">
    <source>
        <dbReference type="ARBA" id="ARBA00022960"/>
    </source>
</evidence>
<dbReference type="RefSeq" id="WP_116187070.1">
    <property type="nucleotide sequence ID" value="NZ_QTTN01000001.1"/>
</dbReference>
<evidence type="ECO:0000256" key="4">
    <source>
        <dbReference type="ARBA" id="ARBA00022989"/>
    </source>
</evidence>
<feature type="transmembrane region" description="Helical" evidence="6">
    <location>
        <begin position="210"/>
        <end position="229"/>
    </location>
</feature>
<name>A0A3D9SEM0_9BACL</name>
<proteinExistence type="predicted"/>
<feature type="transmembrane region" description="Helical" evidence="6">
    <location>
        <begin position="177"/>
        <end position="198"/>
    </location>
</feature>
<evidence type="ECO:0000256" key="5">
    <source>
        <dbReference type="ARBA" id="ARBA00023136"/>
    </source>
</evidence>
<dbReference type="Proteomes" id="UP000256304">
    <property type="component" value="Unassembled WGS sequence"/>
</dbReference>
<accession>A0A3D9SEM0</accession>
<feature type="transmembrane region" description="Helical" evidence="6">
    <location>
        <begin position="85"/>
        <end position="105"/>
    </location>
</feature>
<reference evidence="7 8" key="1">
    <citation type="submission" date="2018-08" db="EMBL/GenBank/DDBJ databases">
        <title>Genomic Encyclopedia of Type Strains, Phase III (KMG-III): the genomes of soil and plant-associated and newly described type strains.</title>
        <authorList>
            <person name="Whitman W."/>
        </authorList>
    </citation>
    <scope>NUCLEOTIDE SEQUENCE [LARGE SCALE GENOMIC DNA]</scope>
    <source>
        <strain evidence="7 8">CGMCC 1.10966</strain>
    </source>
</reference>
<dbReference type="Pfam" id="PF01098">
    <property type="entry name" value="FTSW_RODA_SPOVE"/>
    <property type="match status" value="1"/>
</dbReference>
<dbReference type="GO" id="GO:0051301">
    <property type="term" value="P:cell division"/>
    <property type="evidence" value="ECO:0007669"/>
    <property type="project" value="UniProtKB-KW"/>
</dbReference>
<gene>
    <name evidence="7" type="ORF">A8990_101121</name>
</gene>
<comment type="caution">
    <text evidence="7">The sequence shown here is derived from an EMBL/GenBank/DDBJ whole genome shotgun (WGS) entry which is preliminary data.</text>
</comment>
<feature type="transmembrane region" description="Helical" evidence="6">
    <location>
        <begin position="235"/>
        <end position="252"/>
    </location>
</feature>
<feature type="transmembrane region" description="Helical" evidence="6">
    <location>
        <begin position="381"/>
        <end position="403"/>
    </location>
</feature>
<dbReference type="PANTHER" id="PTHR30474">
    <property type="entry name" value="CELL CYCLE PROTEIN"/>
    <property type="match status" value="1"/>
</dbReference>
<dbReference type="EMBL" id="QTTN01000001">
    <property type="protein sequence ID" value="REE94329.1"/>
    <property type="molecule type" value="Genomic_DNA"/>
</dbReference>
<dbReference type="OrthoDB" id="2192428at2"/>
<keyword evidence="5 6" id="KW-0472">Membrane</keyword>
<dbReference type="AlphaFoldDB" id="A0A3D9SEM0"/>
<dbReference type="PANTHER" id="PTHR30474:SF1">
    <property type="entry name" value="PEPTIDOGLYCAN GLYCOSYLTRANSFERASE MRDB"/>
    <property type="match status" value="1"/>
</dbReference>
<feature type="transmembrane region" description="Helical" evidence="6">
    <location>
        <begin position="409"/>
        <end position="430"/>
    </location>
</feature>
<dbReference type="GO" id="GO:0032153">
    <property type="term" value="C:cell division site"/>
    <property type="evidence" value="ECO:0007669"/>
    <property type="project" value="TreeGrafter"/>
</dbReference>
<comment type="subcellular location">
    <subcellularLocation>
        <location evidence="1">Membrane</location>
        <topology evidence="1">Multi-pass membrane protein</topology>
    </subcellularLocation>
</comment>
<feature type="transmembrane region" description="Helical" evidence="6">
    <location>
        <begin position="259"/>
        <end position="277"/>
    </location>
</feature>
<dbReference type="GO" id="GO:0015648">
    <property type="term" value="F:lipid-linked peptidoglycan transporter activity"/>
    <property type="evidence" value="ECO:0007669"/>
    <property type="project" value="TreeGrafter"/>
</dbReference>
<dbReference type="InterPro" id="IPR001182">
    <property type="entry name" value="FtsW/RodA"/>
</dbReference>
<protein>
    <submittedName>
        <fullName evidence="7">Cell division protein FtsW (Lipid II flippase)</fullName>
    </submittedName>
</protein>
<evidence type="ECO:0000313" key="7">
    <source>
        <dbReference type="EMBL" id="REE94329.1"/>
    </source>
</evidence>
<dbReference type="GO" id="GO:0005886">
    <property type="term" value="C:plasma membrane"/>
    <property type="evidence" value="ECO:0007669"/>
    <property type="project" value="TreeGrafter"/>
</dbReference>
<keyword evidence="4 6" id="KW-1133">Transmembrane helix</keyword>
<evidence type="ECO:0000256" key="6">
    <source>
        <dbReference type="SAM" id="Phobius"/>
    </source>
</evidence>
<keyword evidence="3" id="KW-0133">Cell shape</keyword>
<feature type="transmembrane region" description="Helical" evidence="6">
    <location>
        <begin position="338"/>
        <end position="360"/>
    </location>
</feature>
<keyword evidence="7" id="KW-0131">Cell cycle</keyword>
<evidence type="ECO:0000256" key="2">
    <source>
        <dbReference type="ARBA" id="ARBA00022692"/>
    </source>
</evidence>
<feature type="transmembrane region" description="Helical" evidence="6">
    <location>
        <begin position="146"/>
        <end position="165"/>
    </location>
</feature>
<feature type="transmembrane region" description="Helical" evidence="6">
    <location>
        <begin position="117"/>
        <end position="134"/>
    </location>
</feature>
<keyword evidence="2 6" id="KW-0812">Transmembrane</keyword>
<evidence type="ECO:0000313" key="8">
    <source>
        <dbReference type="Proteomes" id="UP000256304"/>
    </source>
</evidence>
<dbReference type="GO" id="GO:0008360">
    <property type="term" value="P:regulation of cell shape"/>
    <property type="evidence" value="ECO:0007669"/>
    <property type="project" value="UniProtKB-KW"/>
</dbReference>
<evidence type="ECO:0000256" key="1">
    <source>
        <dbReference type="ARBA" id="ARBA00004141"/>
    </source>
</evidence>